<dbReference type="Gene3D" id="1.10.10.10">
    <property type="entry name" value="Winged helix-like DNA-binding domain superfamily/Winged helix DNA-binding domain"/>
    <property type="match status" value="1"/>
</dbReference>
<protein>
    <submittedName>
        <fullName evidence="1">Rrf2 family transcriptional regulator</fullName>
    </submittedName>
</protein>
<dbReference type="Proteomes" id="UP000651120">
    <property type="component" value="Unassembled WGS sequence"/>
</dbReference>
<dbReference type="RefSeq" id="WP_011008803.1">
    <property type="nucleotide sequence ID" value="NZ_DUJP01000037.1"/>
</dbReference>
<dbReference type="GeneID" id="1464676"/>
<evidence type="ECO:0000313" key="2">
    <source>
        <dbReference type="Proteomes" id="UP000651120"/>
    </source>
</evidence>
<reference evidence="1" key="1">
    <citation type="journal article" date="2020" name="bioRxiv">
        <title>A rank-normalized archaeal taxonomy based on genome phylogeny resolves widespread incomplete and uneven classifications.</title>
        <authorList>
            <person name="Rinke C."/>
            <person name="Chuvochina M."/>
            <person name="Mussig A.J."/>
            <person name="Chaumeil P.-A."/>
            <person name="Waite D.W."/>
            <person name="Whitman W.B."/>
            <person name="Parks D.H."/>
            <person name="Hugenholtz P."/>
        </authorList>
    </citation>
    <scope>NUCLEOTIDE SEQUENCE</scope>
    <source>
        <strain evidence="1">UBA8839</strain>
    </source>
</reference>
<accession>A0A832WFG2</accession>
<proteinExistence type="predicted"/>
<dbReference type="EMBL" id="DUJP01000037">
    <property type="protein sequence ID" value="HII47951.1"/>
    <property type="molecule type" value="Genomic_DNA"/>
</dbReference>
<organism evidence="1 2">
    <name type="scientific">Pyrobaculum aerophilum</name>
    <dbReference type="NCBI Taxonomy" id="13773"/>
    <lineage>
        <taxon>Archaea</taxon>
        <taxon>Thermoproteota</taxon>
        <taxon>Thermoprotei</taxon>
        <taxon>Thermoproteales</taxon>
        <taxon>Thermoproteaceae</taxon>
        <taxon>Pyrobaculum</taxon>
    </lineage>
</organism>
<dbReference type="AlphaFoldDB" id="A0A832WFG2"/>
<gene>
    <name evidence="1" type="ORF">HA333_11105</name>
</gene>
<dbReference type="InterPro" id="IPR036390">
    <property type="entry name" value="WH_DNA-bd_sf"/>
</dbReference>
<evidence type="ECO:0000313" key="1">
    <source>
        <dbReference type="EMBL" id="HII47951.1"/>
    </source>
</evidence>
<sequence length="189" mass="21062">MLRLTPTAKLVINYMAIRHLVDGATYVTFKELVERLGISERRLRALMQELRQAGLVEAYINPSRGRALLYRLAFNNFNFDSPIVEPGLYYIDLPPNAKIPGDLTLRTFSIIRASKLLLYTPVFANRKSLFTLTKCTCTIKPYSEEALAEARAVADSQGVATVVFSSEVDRVEINGANLISSAGVKIYKA</sequence>
<dbReference type="InterPro" id="IPR036388">
    <property type="entry name" value="WH-like_DNA-bd_sf"/>
</dbReference>
<dbReference type="SUPFAM" id="SSF46785">
    <property type="entry name" value="Winged helix' DNA-binding domain"/>
    <property type="match status" value="1"/>
</dbReference>
<comment type="caution">
    <text evidence="1">The sequence shown here is derived from an EMBL/GenBank/DDBJ whole genome shotgun (WGS) entry which is preliminary data.</text>
</comment>
<name>A0A832WFG2_9CREN</name>
<dbReference type="Pfam" id="PF13730">
    <property type="entry name" value="HTH_36"/>
    <property type="match status" value="1"/>
</dbReference>
<dbReference type="OMA" id="LYYIDLP"/>